<gene>
    <name evidence="1" type="ORF">M378DRAFT_668298</name>
</gene>
<organism evidence="1 2">
    <name type="scientific">Amanita muscaria (strain Koide BX008)</name>
    <dbReference type="NCBI Taxonomy" id="946122"/>
    <lineage>
        <taxon>Eukaryota</taxon>
        <taxon>Fungi</taxon>
        <taxon>Dikarya</taxon>
        <taxon>Basidiomycota</taxon>
        <taxon>Agaricomycotina</taxon>
        <taxon>Agaricomycetes</taxon>
        <taxon>Agaricomycetidae</taxon>
        <taxon>Agaricales</taxon>
        <taxon>Pluteineae</taxon>
        <taxon>Amanitaceae</taxon>
        <taxon>Amanita</taxon>
    </lineage>
</organism>
<proteinExistence type="predicted"/>
<dbReference type="EMBL" id="KN818594">
    <property type="protein sequence ID" value="KIL54950.1"/>
    <property type="molecule type" value="Genomic_DNA"/>
</dbReference>
<accession>A0A0C2RXB3</accession>
<dbReference type="Proteomes" id="UP000054549">
    <property type="component" value="Unassembled WGS sequence"/>
</dbReference>
<dbReference type="InParanoid" id="A0A0C2RXB3"/>
<sequence length="91" mass="10443">MATRILDIFHAKEQIESTSCRAPMDIKTLTGLRLRGKLFSKVSLVFSCCNHSFTYHVCLSLQLFRLDRGRCRCILASKSAVLFQRASPRHR</sequence>
<dbReference type="AlphaFoldDB" id="A0A0C2RXB3"/>
<evidence type="ECO:0000313" key="2">
    <source>
        <dbReference type="Proteomes" id="UP000054549"/>
    </source>
</evidence>
<keyword evidence="2" id="KW-1185">Reference proteome</keyword>
<name>A0A0C2RXB3_AMAMK</name>
<evidence type="ECO:0000313" key="1">
    <source>
        <dbReference type="EMBL" id="KIL54950.1"/>
    </source>
</evidence>
<reference evidence="1 2" key="1">
    <citation type="submission" date="2014-04" db="EMBL/GenBank/DDBJ databases">
        <title>Evolutionary Origins and Diversification of the Mycorrhizal Mutualists.</title>
        <authorList>
            <consortium name="DOE Joint Genome Institute"/>
            <consortium name="Mycorrhizal Genomics Consortium"/>
            <person name="Kohler A."/>
            <person name="Kuo A."/>
            <person name="Nagy L.G."/>
            <person name="Floudas D."/>
            <person name="Copeland A."/>
            <person name="Barry K.W."/>
            <person name="Cichocki N."/>
            <person name="Veneault-Fourrey C."/>
            <person name="LaButti K."/>
            <person name="Lindquist E.A."/>
            <person name="Lipzen A."/>
            <person name="Lundell T."/>
            <person name="Morin E."/>
            <person name="Murat C."/>
            <person name="Riley R."/>
            <person name="Ohm R."/>
            <person name="Sun H."/>
            <person name="Tunlid A."/>
            <person name="Henrissat B."/>
            <person name="Grigoriev I.V."/>
            <person name="Hibbett D.S."/>
            <person name="Martin F."/>
        </authorList>
    </citation>
    <scope>NUCLEOTIDE SEQUENCE [LARGE SCALE GENOMIC DNA]</scope>
    <source>
        <strain evidence="1 2">Koide BX008</strain>
    </source>
</reference>
<dbReference type="HOGENOM" id="CLU_2426555_0_0_1"/>
<protein>
    <submittedName>
        <fullName evidence="1">Uncharacterized protein</fullName>
    </submittedName>
</protein>